<dbReference type="Pfam" id="PF10765">
    <property type="entry name" value="Phage_P22_NinX"/>
    <property type="match status" value="1"/>
</dbReference>
<dbReference type="Proteomes" id="UP000596157">
    <property type="component" value="Chromosome"/>
</dbReference>
<accession>A0ABX7ACB4</accession>
<keyword evidence="2" id="KW-1185">Reference proteome</keyword>
<reference evidence="2" key="1">
    <citation type="submission" date="2021-01" db="EMBL/GenBank/DDBJ databases">
        <title>Providencia vermicola LLDRA6, a soil-borne Mn(II)-oxidizing bacterium, exploits a strategy of superoxide production coupled to hydrogen peroxide consumption to generate Mn oxides, as revealed by transcriptional up-regulation of genes for phenylacetic acid catabolism.</title>
        <authorList>
            <person name="Chen S."/>
            <person name="Ding Z."/>
            <person name="Chen J."/>
            <person name="Luo J."/>
            <person name="Ruan X."/>
            <person name="Li Z."/>
            <person name="Liao F."/>
            <person name="He J."/>
            <person name="Li D."/>
        </authorList>
    </citation>
    <scope>NUCLEOTIDE SEQUENCE [LARGE SCALE GENOMIC DNA]</scope>
    <source>
        <strain evidence="2">LLDRA6</strain>
    </source>
</reference>
<proteinExistence type="predicted"/>
<organism evidence="1 2">
    <name type="scientific">Providencia manganoxydans</name>
    <dbReference type="NCBI Taxonomy" id="2923283"/>
    <lineage>
        <taxon>Bacteria</taxon>
        <taxon>Pseudomonadati</taxon>
        <taxon>Pseudomonadota</taxon>
        <taxon>Gammaproteobacteria</taxon>
        <taxon>Enterobacterales</taxon>
        <taxon>Morganellaceae</taxon>
        <taxon>Providencia</taxon>
    </lineage>
</organism>
<dbReference type="EMBL" id="CP067099">
    <property type="protein sequence ID" value="QQO61556.1"/>
    <property type="molecule type" value="Genomic_DNA"/>
</dbReference>
<name>A0ABX7ACB4_9GAMM</name>
<protein>
    <submittedName>
        <fullName evidence="1">DUF2591 family protein</fullName>
    </submittedName>
</protein>
<evidence type="ECO:0000313" key="2">
    <source>
        <dbReference type="Proteomes" id="UP000596157"/>
    </source>
</evidence>
<dbReference type="RefSeq" id="WP_272581365.1">
    <property type="nucleotide sequence ID" value="NZ_CP067099.1"/>
</dbReference>
<sequence>MNKYTELSDFEINKKVAEYTLPAGDWYVINKKTENAVGCFGTCRFDPCNKYNDAMPIIIGYRISMYFVSDNIEWAARDSNTDYGELECTDKNYCRAAMILFLLMKDVENNQ</sequence>
<dbReference type="InterPro" id="IPR019701">
    <property type="entry name" value="Phage_P22_NinX"/>
</dbReference>
<dbReference type="GeneID" id="92280048"/>
<gene>
    <name evidence="1" type="ORF">JI723_14970</name>
</gene>
<evidence type="ECO:0000313" key="1">
    <source>
        <dbReference type="EMBL" id="QQO61556.1"/>
    </source>
</evidence>